<accession>A0A183D089</accession>
<evidence type="ECO:0000313" key="3">
    <source>
        <dbReference type="Proteomes" id="UP000271098"/>
    </source>
</evidence>
<feature type="transmembrane region" description="Helical" evidence="1">
    <location>
        <begin position="20"/>
        <end position="39"/>
    </location>
</feature>
<keyword evidence="3" id="KW-1185">Reference proteome</keyword>
<dbReference type="AlphaFoldDB" id="A0A183D089"/>
<protein>
    <submittedName>
        <fullName evidence="2 4">Uncharacterized protein</fullName>
    </submittedName>
</protein>
<organism evidence="4">
    <name type="scientific">Gongylonema pulchrum</name>
    <dbReference type="NCBI Taxonomy" id="637853"/>
    <lineage>
        <taxon>Eukaryota</taxon>
        <taxon>Metazoa</taxon>
        <taxon>Ecdysozoa</taxon>
        <taxon>Nematoda</taxon>
        <taxon>Chromadorea</taxon>
        <taxon>Rhabditida</taxon>
        <taxon>Spirurina</taxon>
        <taxon>Spiruromorpha</taxon>
        <taxon>Spiruroidea</taxon>
        <taxon>Gongylonematidae</taxon>
        <taxon>Gongylonema</taxon>
    </lineage>
</organism>
<dbReference type="EMBL" id="UYRT01003013">
    <property type="protein sequence ID" value="VDK32371.1"/>
    <property type="molecule type" value="Genomic_DNA"/>
</dbReference>
<evidence type="ECO:0000256" key="1">
    <source>
        <dbReference type="SAM" id="Phobius"/>
    </source>
</evidence>
<sequence length="46" mass="5498">MMEVMLKLKGQTGTLAKNRLHYAVCSVFFYQLLVPHLHFNTFVWRQ</sequence>
<dbReference type="Proteomes" id="UP000271098">
    <property type="component" value="Unassembled WGS sequence"/>
</dbReference>
<reference evidence="2 3" key="2">
    <citation type="submission" date="2018-11" db="EMBL/GenBank/DDBJ databases">
        <authorList>
            <consortium name="Pathogen Informatics"/>
        </authorList>
    </citation>
    <scope>NUCLEOTIDE SEQUENCE [LARGE SCALE GENOMIC DNA]</scope>
</reference>
<keyword evidence="1" id="KW-0812">Transmembrane</keyword>
<keyword evidence="1" id="KW-1133">Transmembrane helix</keyword>
<keyword evidence="1" id="KW-0472">Membrane</keyword>
<evidence type="ECO:0000313" key="4">
    <source>
        <dbReference type="WBParaSite" id="GPUH_0000213501-mRNA-1"/>
    </source>
</evidence>
<gene>
    <name evidence="2" type="ORF">GPUH_LOCUS2129</name>
</gene>
<reference evidence="4" key="1">
    <citation type="submission" date="2016-06" db="UniProtKB">
        <authorList>
            <consortium name="WormBaseParasite"/>
        </authorList>
    </citation>
    <scope>IDENTIFICATION</scope>
</reference>
<evidence type="ECO:0000313" key="2">
    <source>
        <dbReference type="EMBL" id="VDK32371.1"/>
    </source>
</evidence>
<dbReference type="WBParaSite" id="GPUH_0000213501-mRNA-1">
    <property type="protein sequence ID" value="GPUH_0000213501-mRNA-1"/>
    <property type="gene ID" value="GPUH_0000213501"/>
</dbReference>
<name>A0A183D089_9BILA</name>
<proteinExistence type="predicted"/>